<dbReference type="GO" id="GO:0046872">
    <property type="term" value="F:metal ion binding"/>
    <property type="evidence" value="ECO:0007669"/>
    <property type="project" value="UniProtKB-KW"/>
</dbReference>
<dbReference type="PANTHER" id="PTHR11228:SF7">
    <property type="entry name" value="PQQA PEPTIDE CYCLASE"/>
    <property type="match status" value="1"/>
</dbReference>
<dbReference type="PROSITE" id="PS51918">
    <property type="entry name" value="RADICAL_SAM"/>
    <property type="match status" value="1"/>
</dbReference>
<dbReference type="InterPro" id="IPR013785">
    <property type="entry name" value="Aldolase_TIM"/>
</dbReference>
<dbReference type="OrthoDB" id="1854625at2"/>
<name>A0A4R1R1H6_9FIRM</name>
<dbReference type="STRING" id="1650663.GCA_001486665_03185"/>
<reference evidence="6 7" key="1">
    <citation type="submission" date="2019-03" db="EMBL/GenBank/DDBJ databases">
        <title>Genomic Encyclopedia of Type Strains, Phase IV (KMG-IV): sequencing the most valuable type-strain genomes for metagenomic binning, comparative biology and taxonomic classification.</title>
        <authorList>
            <person name="Goeker M."/>
        </authorList>
    </citation>
    <scope>NUCLEOTIDE SEQUENCE [LARGE SCALE GENOMIC DNA]</scope>
    <source>
        <strain evidence="6 7">DSM 100451</strain>
    </source>
</reference>
<proteinExistence type="predicted"/>
<keyword evidence="3" id="KW-0408">Iron</keyword>
<keyword evidence="4" id="KW-0411">Iron-sulfur</keyword>
<dbReference type="SFLD" id="SFLDS00029">
    <property type="entry name" value="Radical_SAM"/>
    <property type="match status" value="1"/>
</dbReference>
<dbReference type="InterPro" id="IPR058240">
    <property type="entry name" value="rSAM_sf"/>
</dbReference>
<dbReference type="GO" id="GO:0003824">
    <property type="term" value="F:catalytic activity"/>
    <property type="evidence" value="ECO:0007669"/>
    <property type="project" value="InterPro"/>
</dbReference>
<comment type="caution">
    <text evidence="6">The sequence shown here is derived from an EMBL/GenBank/DDBJ whole genome shotgun (WGS) entry which is preliminary data.</text>
</comment>
<dbReference type="SUPFAM" id="SSF102114">
    <property type="entry name" value="Radical SAM enzymes"/>
    <property type="match status" value="1"/>
</dbReference>
<dbReference type="Pfam" id="PF04055">
    <property type="entry name" value="Radical_SAM"/>
    <property type="match status" value="1"/>
</dbReference>
<accession>A0A4R1R1H6</accession>
<keyword evidence="2" id="KW-0479">Metal-binding</keyword>
<dbReference type="Proteomes" id="UP000295184">
    <property type="component" value="Unassembled WGS sequence"/>
</dbReference>
<sequence length="300" mass="34030">MKVSSFVQFAAFGAKTILLGKKGPILGTIILTDKCNLHCKHCSVNNITGVIYPYRQIRREMQQLYAMGVRILFFCGGETFLWHSDGHNLRDLVQEAKQMGFLIVNVVTNGTFSLDLPEADLILLSLDGDRSRHNAIRGDTYDTILKNVNNATADNICFYMAINQINKGAVAHVCRLARDLKNVRAVSFNFHTPYPDTQDLALSKQDKARCCRTITRMMKEGAPVFNLKSAFPYLIHNRFPTPCHQCVVMENGVLSTCGRCIHEPGLCSRCGYFFVAEYTLLFHGDPRIIWDMLWTYLKYI</sequence>
<keyword evidence="1" id="KW-0949">S-adenosyl-L-methionine</keyword>
<dbReference type="CDD" id="cd01335">
    <property type="entry name" value="Radical_SAM"/>
    <property type="match status" value="1"/>
</dbReference>
<evidence type="ECO:0000313" key="6">
    <source>
        <dbReference type="EMBL" id="TCL59193.1"/>
    </source>
</evidence>
<evidence type="ECO:0000256" key="4">
    <source>
        <dbReference type="ARBA" id="ARBA00023014"/>
    </source>
</evidence>
<evidence type="ECO:0000256" key="1">
    <source>
        <dbReference type="ARBA" id="ARBA00022691"/>
    </source>
</evidence>
<dbReference type="InterPro" id="IPR007197">
    <property type="entry name" value="rSAM"/>
</dbReference>
<evidence type="ECO:0000256" key="3">
    <source>
        <dbReference type="ARBA" id="ARBA00023004"/>
    </source>
</evidence>
<dbReference type="GO" id="GO:0051536">
    <property type="term" value="F:iron-sulfur cluster binding"/>
    <property type="evidence" value="ECO:0007669"/>
    <property type="project" value="UniProtKB-KW"/>
</dbReference>
<evidence type="ECO:0000313" key="7">
    <source>
        <dbReference type="Proteomes" id="UP000295184"/>
    </source>
</evidence>
<protein>
    <submittedName>
        <fullName evidence="6">MoaA/NifB/PqqE/SkfB family radical SAM enzyme</fullName>
    </submittedName>
</protein>
<dbReference type="InterPro" id="IPR050377">
    <property type="entry name" value="Radical_SAM_PqqE_MftC-like"/>
</dbReference>
<dbReference type="AlphaFoldDB" id="A0A4R1R1H6"/>
<dbReference type="Gene3D" id="3.20.20.70">
    <property type="entry name" value="Aldolase class I"/>
    <property type="match status" value="1"/>
</dbReference>
<organism evidence="6 7">
    <name type="scientific">Allofournierella massiliensis</name>
    <dbReference type="NCBI Taxonomy" id="1650663"/>
    <lineage>
        <taxon>Bacteria</taxon>
        <taxon>Bacillati</taxon>
        <taxon>Bacillota</taxon>
        <taxon>Clostridia</taxon>
        <taxon>Eubacteriales</taxon>
        <taxon>Oscillospiraceae</taxon>
        <taxon>Allofournierella</taxon>
    </lineage>
</organism>
<dbReference type="SFLD" id="SFLDG01067">
    <property type="entry name" value="SPASM/twitch_domain_containing"/>
    <property type="match status" value="1"/>
</dbReference>
<evidence type="ECO:0000256" key="2">
    <source>
        <dbReference type="ARBA" id="ARBA00022723"/>
    </source>
</evidence>
<dbReference type="PANTHER" id="PTHR11228">
    <property type="entry name" value="RADICAL SAM DOMAIN PROTEIN"/>
    <property type="match status" value="1"/>
</dbReference>
<dbReference type="RefSeq" id="WP_058966629.1">
    <property type="nucleotide sequence ID" value="NZ_CABKVM010000019.1"/>
</dbReference>
<gene>
    <name evidence="6" type="ORF">EDD77_106110</name>
</gene>
<dbReference type="EMBL" id="SLUM01000006">
    <property type="protein sequence ID" value="TCL59193.1"/>
    <property type="molecule type" value="Genomic_DNA"/>
</dbReference>
<evidence type="ECO:0000259" key="5">
    <source>
        <dbReference type="PROSITE" id="PS51918"/>
    </source>
</evidence>
<feature type="domain" description="Radical SAM core" evidence="5">
    <location>
        <begin position="21"/>
        <end position="223"/>
    </location>
</feature>